<comment type="caution">
    <text evidence="1">The sequence shown here is derived from an EMBL/GenBank/DDBJ whole genome shotgun (WGS) entry which is preliminary data.</text>
</comment>
<sequence length="142" mass="16665">MTNYAYSEEELRESFLKSFKEKNQQLICEVPVFSRSIDVVKYNNISHEVSAIEFKLSDWKRAIKQALRVGICFDYLEICIPKPKTDRAINTVVNSCTEQGIGLYFYNYENDFFEYVLRPKHIEDVWTVQKASVINYIKGVTI</sequence>
<dbReference type="RefSeq" id="WP_128743077.1">
    <property type="nucleotide sequence ID" value="NZ_VWXL01000086.1"/>
</dbReference>
<keyword evidence="2" id="KW-1185">Reference proteome</keyword>
<proteinExistence type="predicted"/>
<accession>A0A6N8I492</accession>
<dbReference type="OrthoDB" id="2085609at2"/>
<gene>
    <name evidence="1" type="ORF">CAFE_30460</name>
</gene>
<evidence type="ECO:0000313" key="1">
    <source>
        <dbReference type="EMBL" id="MVB12313.1"/>
    </source>
</evidence>
<organism evidence="1 2">
    <name type="scientific">Caproicibacter fermentans</name>
    <dbReference type="NCBI Taxonomy" id="2576756"/>
    <lineage>
        <taxon>Bacteria</taxon>
        <taxon>Bacillati</taxon>
        <taxon>Bacillota</taxon>
        <taxon>Clostridia</taxon>
        <taxon>Eubacteriales</taxon>
        <taxon>Acutalibacteraceae</taxon>
        <taxon>Caproicibacter</taxon>
    </lineage>
</organism>
<name>A0A6N8I492_9FIRM</name>
<protein>
    <submittedName>
        <fullName evidence="1">Uncharacterized protein</fullName>
    </submittedName>
</protein>
<dbReference type="Proteomes" id="UP000469440">
    <property type="component" value="Unassembled WGS sequence"/>
</dbReference>
<reference evidence="1 2" key="1">
    <citation type="submission" date="2019-09" db="EMBL/GenBank/DDBJ databases">
        <title>Genome sequence of Clostridium sp. EA1.</title>
        <authorList>
            <person name="Poehlein A."/>
            <person name="Bengelsdorf F.R."/>
            <person name="Daniel R."/>
        </authorList>
    </citation>
    <scope>NUCLEOTIDE SEQUENCE [LARGE SCALE GENOMIC DNA]</scope>
    <source>
        <strain evidence="1 2">EA1</strain>
    </source>
</reference>
<dbReference type="AlphaFoldDB" id="A0A6N8I492"/>
<evidence type="ECO:0000313" key="2">
    <source>
        <dbReference type="Proteomes" id="UP000469440"/>
    </source>
</evidence>
<dbReference type="EMBL" id="VWXL01000086">
    <property type="protein sequence ID" value="MVB12313.1"/>
    <property type="molecule type" value="Genomic_DNA"/>
</dbReference>